<protein>
    <submittedName>
        <fullName evidence="2">Aminodeoxychorismate synthase component I</fullName>
        <ecNumber evidence="2">2.6.1.85</ecNumber>
    </submittedName>
</protein>
<feature type="domain" description="Chorismate-utilising enzyme C-terminal" evidence="1">
    <location>
        <begin position="123"/>
        <end position="378"/>
    </location>
</feature>
<dbReference type="Gene3D" id="3.30.470.10">
    <property type="match status" value="1"/>
</dbReference>
<dbReference type="OrthoDB" id="9803598at2"/>
<proteinExistence type="predicted"/>
<dbReference type="PANTHER" id="PTHR11236">
    <property type="entry name" value="AMINOBENZOATE/ANTHRANILATE SYNTHASE"/>
    <property type="match status" value="1"/>
</dbReference>
<dbReference type="Gene3D" id="3.60.120.10">
    <property type="entry name" value="Anthranilate synthase"/>
    <property type="match status" value="1"/>
</dbReference>
<dbReference type="EMBL" id="RHHQ01000028">
    <property type="protein sequence ID" value="RNB79651.1"/>
    <property type="molecule type" value="Genomic_DNA"/>
</dbReference>
<dbReference type="PANTHER" id="PTHR11236:SF50">
    <property type="entry name" value="AMINODEOXYCHORISMATE SYNTHASE COMPONENT 1"/>
    <property type="match status" value="1"/>
</dbReference>
<dbReference type="Proteomes" id="UP000271031">
    <property type="component" value="Unassembled WGS sequence"/>
</dbReference>
<dbReference type="SUPFAM" id="SSF56322">
    <property type="entry name" value="ADC synthase"/>
    <property type="match status" value="1"/>
</dbReference>
<dbReference type="InterPro" id="IPR005802">
    <property type="entry name" value="ADC_synth_comp_1"/>
</dbReference>
<dbReference type="InterPro" id="IPR019999">
    <property type="entry name" value="Anth_synth_I-like"/>
</dbReference>
<comment type="caution">
    <text evidence="2">The sequence shown here is derived from an EMBL/GenBank/DDBJ whole genome shotgun (WGS) entry which is preliminary data.</text>
</comment>
<keyword evidence="2" id="KW-0808">Transferase</keyword>
<dbReference type="GO" id="GO:0046820">
    <property type="term" value="F:4-amino-4-deoxychorismate synthase activity"/>
    <property type="evidence" value="ECO:0007669"/>
    <property type="project" value="UniProtKB-EC"/>
</dbReference>
<name>A0A3M8CWB8_9BACL</name>
<dbReference type="InterPro" id="IPR005801">
    <property type="entry name" value="ADC_synthase"/>
</dbReference>
<dbReference type="InterPro" id="IPR043131">
    <property type="entry name" value="BCAT-like_N"/>
</dbReference>
<dbReference type="GO" id="GO:0009396">
    <property type="term" value="P:folic acid-containing compound biosynthetic process"/>
    <property type="evidence" value="ECO:0007669"/>
    <property type="project" value="InterPro"/>
</dbReference>
<dbReference type="Pfam" id="PF01063">
    <property type="entry name" value="Aminotran_4"/>
    <property type="match status" value="1"/>
</dbReference>
<evidence type="ECO:0000313" key="2">
    <source>
        <dbReference type="EMBL" id="RNB79651.1"/>
    </source>
</evidence>
<dbReference type="InterPro" id="IPR036038">
    <property type="entry name" value="Aminotransferase-like"/>
</dbReference>
<dbReference type="NCBIfam" id="TIGR00553">
    <property type="entry name" value="pabB"/>
    <property type="match status" value="1"/>
</dbReference>
<dbReference type="RefSeq" id="WP_122921501.1">
    <property type="nucleotide sequence ID" value="NZ_RHHQ01000028.1"/>
</dbReference>
<sequence>MITPEELSESAQMLMQLDFHDADGKPRPMVFRNPVKILVANQVDEVKPLLKELQQGVEAGLYAAGYLSYEAAPAFDPAFRVHCDYAMPLAWFGLFDKPEEPAAADAEQQGSYQMSDWQPTVDRERYKACITAIREAIARGETYQTNYTIRLRGSFSGDAQSFYHDLRKRQHGHYSAYLQVGRYRILSASPELFFRWQGNTLTTKPMKGTVKRGRFVAEDRANAEWLAQSEKNKAENVMIVDLLRNDLGTIAEIGSVHVPRLFEIERYRTVYQMTSTVEATTRDETTIEEVFTALFPCGSITGAPKVSTMKLIEQLEDSPREVYCGTIGYITPQKEAVFNVAIRTVLIDAKTGAAEYGVGGGITWDSQAEDEYDEVVAKSAILTTDMPSFSLLETMKLVGGEYDLLDWHLERLQESAAYFGIPLDRVQLDAELQAYARKTNENMRVRLLVSQQGTIALEGVPLAEQPIVPQSFAVASRPIASANPFFYHKTTERSIYQVHKNEYPDAFDVLLWNERGELTEFTIGNLVVEIDGEKLTPPITSGLLAGTLRAELLAQGAIAERVLTMDDLTRATQVWLINSVRGWVPVYRMDDLPSHSA</sequence>
<dbReference type="InterPro" id="IPR001544">
    <property type="entry name" value="Aminotrans_IV"/>
</dbReference>
<evidence type="ECO:0000259" key="1">
    <source>
        <dbReference type="Pfam" id="PF00425"/>
    </source>
</evidence>
<keyword evidence="3" id="KW-1185">Reference proteome</keyword>
<dbReference type="Gene3D" id="3.20.10.10">
    <property type="entry name" value="D-amino Acid Aminotransferase, subunit A, domain 2"/>
    <property type="match status" value="1"/>
</dbReference>
<dbReference type="EC" id="2.6.1.85" evidence="2"/>
<evidence type="ECO:0000313" key="3">
    <source>
        <dbReference type="Proteomes" id="UP000271031"/>
    </source>
</evidence>
<dbReference type="InterPro" id="IPR043132">
    <property type="entry name" value="BCAT-like_C"/>
</dbReference>
<dbReference type="GO" id="GO:0000162">
    <property type="term" value="P:L-tryptophan biosynthetic process"/>
    <property type="evidence" value="ECO:0007669"/>
    <property type="project" value="TreeGrafter"/>
</dbReference>
<gene>
    <name evidence="2" type="primary">pabB</name>
    <name evidence="2" type="ORF">EDM56_29255</name>
</gene>
<dbReference type="SUPFAM" id="SSF56752">
    <property type="entry name" value="D-aminoacid aminotransferase-like PLP-dependent enzymes"/>
    <property type="match status" value="1"/>
</dbReference>
<accession>A0A3M8CWB8</accession>
<dbReference type="PRINTS" id="PR00095">
    <property type="entry name" value="ANTSNTHASEI"/>
</dbReference>
<dbReference type="AlphaFoldDB" id="A0A3M8CWB8"/>
<keyword evidence="2" id="KW-0032">Aminotransferase</keyword>
<organism evidence="2 3">
    <name type="scientific">Brevibacillus fluminis</name>
    <dbReference type="NCBI Taxonomy" id="511487"/>
    <lineage>
        <taxon>Bacteria</taxon>
        <taxon>Bacillati</taxon>
        <taxon>Bacillota</taxon>
        <taxon>Bacilli</taxon>
        <taxon>Bacillales</taxon>
        <taxon>Paenibacillaceae</taxon>
        <taxon>Brevibacillus</taxon>
    </lineage>
</organism>
<reference evidence="2 3" key="1">
    <citation type="submission" date="2018-10" db="EMBL/GenBank/DDBJ databases">
        <title>Phylogenomics of Brevibacillus.</title>
        <authorList>
            <person name="Dunlap C."/>
        </authorList>
    </citation>
    <scope>NUCLEOTIDE SEQUENCE [LARGE SCALE GENOMIC DNA]</scope>
    <source>
        <strain evidence="2 3">JCM 15716</strain>
    </source>
</reference>
<dbReference type="InterPro" id="IPR015890">
    <property type="entry name" value="Chorismate_C"/>
</dbReference>
<dbReference type="Pfam" id="PF00425">
    <property type="entry name" value="Chorismate_bind"/>
    <property type="match status" value="1"/>
</dbReference>